<dbReference type="EMBL" id="GEDC01002785">
    <property type="protein sequence ID" value="JAS34513.1"/>
    <property type="molecule type" value="Transcribed_RNA"/>
</dbReference>
<comment type="caution">
    <text evidence="3">Lacks conserved residue(s) required for the propagation of feature annotation.</text>
</comment>
<evidence type="ECO:0000313" key="5">
    <source>
        <dbReference type="EMBL" id="JAS34513.1"/>
    </source>
</evidence>
<organism evidence="5">
    <name type="scientific">Clastoptera arizonana</name>
    <name type="common">Arizona spittle bug</name>
    <dbReference type="NCBI Taxonomy" id="38151"/>
    <lineage>
        <taxon>Eukaryota</taxon>
        <taxon>Metazoa</taxon>
        <taxon>Ecdysozoa</taxon>
        <taxon>Arthropoda</taxon>
        <taxon>Hexapoda</taxon>
        <taxon>Insecta</taxon>
        <taxon>Pterygota</taxon>
        <taxon>Neoptera</taxon>
        <taxon>Paraneoptera</taxon>
        <taxon>Hemiptera</taxon>
        <taxon>Auchenorrhyncha</taxon>
        <taxon>Cercopoidea</taxon>
        <taxon>Clastopteridae</taxon>
        <taxon>Clastoptera</taxon>
    </lineage>
</organism>
<sequence length="139" mass="16030">MTSFPRVVTLYLNFILFPNIAHLLLNPSFHKSSITGSYTSNINTTSRNITRRDVDLPEGEAVSGPCSMFEIGDPEKQEFYSPNYPNNYPNYSDCIRKLEAKPGHLLRLDFRDEFHIEPSEDCRFDNLEVRDGEHGYSHL</sequence>
<dbReference type="Pfam" id="PF00431">
    <property type="entry name" value="CUB"/>
    <property type="match status" value="1"/>
</dbReference>
<keyword evidence="2" id="KW-1015">Disulfide bond</keyword>
<dbReference type="PANTHER" id="PTHR24251">
    <property type="entry name" value="OVOCHYMASE-RELATED"/>
    <property type="match status" value="1"/>
</dbReference>
<dbReference type="AlphaFoldDB" id="A0A1B6E9B6"/>
<dbReference type="SUPFAM" id="SSF49854">
    <property type="entry name" value="Spermadhesin, CUB domain"/>
    <property type="match status" value="1"/>
</dbReference>
<evidence type="ECO:0000256" key="3">
    <source>
        <dbReference type="PROSITE-ProRule" id="PRU00059"/>
    </source>
</evidence>
<gene>
    <name evidence="5" type="ORF">g.1537</name>
</gene>
<proteinExistence type="predicted"/>
<dbReference type="InterPro" id="IPR000859">
    <property type="entry name" value="CUB_dom"/>
</dbReference>
<dbReference type="InterPro" id="IPR035914">
    <property type="entry name" value="Sperma_CUB_dom_sf"/>
</dbReference>
<protein>
    <recommendedName>
        <fullName evidence="4">CUB domain-containing protein</fullName>
    </recommendedName>
</protein>
<dbReference type="PROSITE" id="PS01180">
    <property type="entry name" value="CUB"/>
    <property type="match status" value="1"/>
</dbReference>
<feature type="domain" description="CUB" evidence="4">
    <location>
        <begin position="66"/>
        <end position="139"/>
    </location>
</feature>
<name>A0A1B6E9B6_9HEMI</name>
<dbReference type="Gene3D" id="2.60.120.290">
    <property type="entry name" value="Spermadhesin, CUB domain"/>
    <property type="match status" value="1"/>
</dbReference>
<accession>A0A1B6E9B6</accession>
<reference evidence="5" key="1">
    <citation type="submission" date="2015-12" db="EMBL/GenBank/DDBJ databases">
        <title>De novo transcriptome assembly of four potential Pierce s Disease insect vectors from Arizona vineyards.</title>
        <authorList>
            <person name="Tassone E.E."/>
        </authorList>
    </citation>
    <scope>NUCLEOTIDE SEQUENCE</scope>
</reference>
<evidence type="ECO:0000256" key="2">
    <source>
        <dbReference type="ARBA" id="ARBA00023157"/>
    </source>
</evidence>
<evidence type="ECO:0000256" key="1">
    <source>
        <dbReference type="ARBA" id="ARBA00022737"/>
    </source>
</evidence>
<keyword evidence="1" id="KW-0677">Repeat</keyword>
<evidence type="ECO:0000259" key="4">
    <source>
        <dbReference type="PROSITE" id="PS01180"/>
    </source>
</evidence>
<feature type="non-terminal residue" evidence="5">
    <location>
        <position position="139"/>
    </location>
</feature>
<dbReference type="PANTHER" id="PTHR24251:SF28">
    <property type="entry name" value="NEUROPILIN AND TOLLOID-LIKE, ISOFORM B"/>
    <property type="match status" value="1"/>
</dbReference>